<proteinExistence type="inferred from homology"/>
<evidence type="ECO:0000259" key="3">
    <source>
        <dbReference type="Pfam" id="PF12849"/>
    </source>
</evidence>
<gene>
    <name evidence="4" type="ORF">DVJ77_00390</name>
</gene>
<reference evidence="4 5" key="1">
    <citation type="submission" date="2018-07" db="EMBL/GenBank/DDBJ databases">
        <title>Dyella tabacisoli L4-6T, whole genome shotgun sequence.</title>
        <authorList>
            <person name="Zhou X.-K."/>
            <person name="Li W.-J."/>
            <person name="Duan Y.-Q."/>
        </authorList>
    </citation>
    <scope>NUCLEOTIDE SEQUENCE [LARGE SCALE GENOMIC DNA]</scope>
    <source>
        <strain evidence="4 5">L4-6</strain>
    </source>
</reference>
<evidence type="ECO:0000313" key="5">
    <source>
        <dbReference type="Proteomes" id="UP000253782"/>
    </source>
</evidence>
<feature type="chain" id="PRO_5016876630" description="PBP domain-containing protein" evidence="2">
    <location>
        <begin position="44"/>
        <end position="444"/>
    </location>
</feature>
<feature type="signal peptide" evidence="2">
    <location>
        <begin position="1"/>
        <end position="43"/>
    </location>
</feature>
<comment type="similarity">
    <text evidence="1">Belongs to the PstS family.</text>
</comment>
<sequence>MHQPPIRRYLCKVYIMAYGYTGKNRMKTLAGAMFLGMITLASAAQASTTLVGGGATLPALGYTGDVTHRLTSSPVAGSFLAAYSAQTGNPATTYCQTGSGKGKDILAGVAGTNVQTTCPDGPTAPNGFDAGAAGRGTLTQPSFVGADSPLNSLDYSHYTTNRSGSSPLQFPAVAGSVAITFNKANVSSLALTDALVCKIFSGQISDWSDSQLAAAGVPAGVSGAINVIYRGDNSGTTFAFSNHLATICAGSASQHFITDQAFTNVVSKYQSTIPANWNAQSGNANLVAKVVALDGAIGYAETANVSNIFAQFATLNGLDPVADLTNSVTINSTDVVYNNVITGADATTGQATYAALSPLPSTSCIALVKPSAYANPSGYPIVAVSYLLGNSNGNGTDTANVRKLLGAPYNSAITGATTTIGSGTGLAFLSTSFVQSQIDTCVVN</sequence>
<organism evidence="4 5">
    <name type="scientific">Dyella tabacisoli</name>
    <dbReference type="NCBI Taxonomy" id="2282381"/>
    <lineage>
        <taxon>Bacteria</taxon>
        <taxon>Pseudomonadati</taxon>
        <taxon>Pseudomonadota</taxon>
        <taxon>Gammaproteobacteria</taxon>
        <taxon>Lysobacterales</taxon>
        <taxon>Rhodanobacteraceae</taxon>
        <taxon>Dyella</taxon>
    </lineage>
</organism>
<evidence type="ECO:0000256" key="1">
    <source>
        <dbReference type="ARBA" id="ARBA00008725"/>
    </source>
</evidence>
<protein>
    <recommendedName>
        <fullName evidence="3">PBP domain-containing protein</fullName>
    </recommendedName>
</protein>
<evidence type="ECO:0000256" key="2">
    <source>
        <dbReference type="SAM" id="SignalP"/>
    </source>
</evidence>
<dbReference type="PANTHER" id="PTHR42996:SF1">
    <property type="entry name" value="PHOSPHATE-BINDING PROTEIN PSTS"/>
    <property type="match status" value="1"/>
</dbReference>
<evidence type="ECO:0000313" key="4">
    <source>
        <dbReference type="EMBL" id="RDD83114.1"/>
    </source>
</evidence>
<dbReference type="SUPFAM" id="SSF53850">
    <property type="entry name" value="Periplasmic binding protein-like II"/>
    <property type="match status" value="1"/>
</dbReference>
<comment type="caution">
    <text evidence="4">The sequence shown here is derived from an EMBL/GenBank/DDBJ whole genome shotgun (WGS) entry which is preliminary data.</text>
</comment>
<dbReference type="OrthoDB" id="9801510at2"/>
<accession>A0A369UQS2</accession>
<dbReference type="InterPro" id="IPR050962">
    <property type="entry name" value="Phosphate-bind_PstS"/>
</dbReference>
<dbReference type="InterPro" id="IPR024370">
    <property type="entry name" value="PBP_domain"/>
</dbReference>
<dbReference type="EMBL" id="QQAH01000001">
    <property type="protein sequence ID" value="RDD83114.1"/>
    <property type="molecule type" value="Genomic_DNA"/>
</dbReference>
<name>A0A369UQS2_9GAMM</name>
<keyword evidence="2" id="KW-0732">Signal</keyword>
<feature type="domain" description="PBP" evidence="3">
    <location>
        <begin position="72"/>
        <end position="345"/>
    </location>
</feature>
<dbReference type="Proteomes" id="UP000253782">
    <property type="component" value="Unassembled WGS sequence"/>
</dbReference>
<dbReference type="Gene3D" id="3.40.190.10">
    <property type="entry name" value="Periplasmic binding protein-like II"/>
    <property type="match status" value="2"/>
</dbReference>
<dbReference type="PANTHER" id="PTHR42996">
    <property type="entry name" value="PHOSPHATE-BINDING PROTEIN PSTS"/>
    <property type="match status" value="1"/>
</dbReference>
<dbReference type="AlphaFoldDB" id="A0A369UQS2"/>
<keyword evidence="5" id="KW-1185">Reference proteome</keyword>
<dbReference type="Pfam" id="PF12849">
    <property type="entry name" value="PBP_like_2"/>
    <property type="match status" value="1"/>
</dbReference>